<dbReference type="InterPro" id="IPR025395">
    <property type="entry name" value="Phage_tail_terminator-like"/>
</dbReference>
<gene>
    <name evidence="1" type="ORF">G292_00037</name>
</gene>
<dbReference type="EMBL" id="MK373798">
    <property type="protein sequence ID" value="QBQ81491.1"/>
    <property type="molecule type" value="Genomic_DNA"/>
</dbReference>
<dbReference type="Proteomes" id="UP000306344">
    <property type="component" value="Segment"/>
</dbReference>
<reference evidence="1 2" key="1">
    <citation type="submission" date="2019-01" db="EMBL/GenBank/DDBJ databases">
        <title>Still something new to discover - new insights into E. coli phage diversity and taxonomy.</title>
        <authorList>
            <person name="Korf I.H.E."/>
            <person name="Adriaennsens E."/>
            <person name="Dreiseikelmann B."/>
            <person name="Kropinski A."/>
            <person name="Nimtz M."/>
            <person name="Meier-Kolthoff J.P."/>
            <person name="Rohde M."/>
            <person name="van Raaij M."/>
            <person name="Wittmann J."/>
        </authorList>
    </citation>
    <scope>NUCLEOTIDE SEQUENCE [LARGE SCALE GENOMIC DNA]</scope>
</reference>
<keyword evidence="2" id="KW-1185">Reference proteome</keyword>
<accession>A0A482N4M0</accession>
<evidence type="ECO:0000313" key="2">
    <source>
        <dbReference type="Proteomes" id="UP000306344"/>
    </source>
</evidence>
<evidence type="ECO:0008006" key="3">
    <source>
        <dbReference type="Google" id="ProtNLM"/>
    </source>
</evidence>
<organism evidence="1 2">
    <name type="scientific">Escherichia phage vB_EcoS_G29-2</name>
    <dbReference type="NCBI Taxonomy" id="2508189"/>
    <lineage>
        <taxon>Viruses</taxon>
        <taxon>Duplodnaviria</taxon>
        <taxon>Heunggongvirae</taxon>
        <taxon>Uroviricota</taxon>
        <taxon>Caudoviricetes</taxon>
        <taxon>Drexlerviridae</taxon>
        <taxon>Tempevirinae</taxon>
        <taxon>Hanrivervirus</taxon>
        <taxon>Hanrivervirus G292</taxon>
    </lineage>
</organism>
<evidence type="ECO:0000313" key="1">
    <source>
        <dbReference type="EMBL" id="QBQ81491.1"/>
    </source>
</evidence>
<name>A0A482N4M0_9CAUD</name>
<dbReference type="Gene3D" id="3.30.2000.20">
    <property type="match status" value="1"/>
</dbReference>
<protein>
    <recommendedName>
        <fullName evidence="3">Minor tail protein</fullName>
    </recommendedName>
</protein>
<sequence length="132" mass="15361">MHYELMLSARKALATEYESRFTISYENVEFTPPGDGSPWLKFDYAEVDTEYLSLDRKCVSYIGMIQVGIVFPPGYGTDRPRVLAKEIAQFFYDGKMLEHGYIYEGARVHKPLKSESGWLLPIRFYVRIETKE</sequence>
<dbReference type="Pfam" id="PF13554">
    <property type="entry name" value="Phage_tail_terminator_5"/>
    <property type="match status" value="1"/>
</dbReference>
<proteinExistence type="predicted"/>